<dbReference type="Proteomes" id="UP000639772">
    <property type="component" value="Chromosome 12"/>
</dbReference>
<evidence type="ECO:0000313" key="3">
    <source>
        <dbReference type="Proteomes" id="UP000639772"/>
    </source>
</evidence>
<dbReference type="AlphaFoldDB" id="A0A835PW04"/>
<organism evidence="2 3">
    <name type="scientific">Vanilla planifolia</name>
    <name type="common">Vanilla</name>
    <dbReference type="NCBI Taxonomy" id="51239"/>
    <lineage>
        <taxon>Eukaryota</taxon>
        <taxon>Viridiplantae</taxon>
        <taxon>Streptophyta</taxon>
        <taxon>Embryophyta</taxon>
        <taxon>Tracheophyta</taxon>
        <taxon>Spermatophyta</taxon>
        <taxon>Magnoliopsida</taxon>
        <taxon>Liliopsida</taxon>
        <taxon>Asparagales</taxon>
        <taxon>Orchidaceae</taxon>
        <taxon>Vanilloideae</taxon>
        <taxon>Vanilleae</taxon>
        <taxon>Vanilla</taxon>
    </lineage>
</organism>
<sequence length="116" mass="13116">MSSLLPQKSRRGYRRLLSRPRSADASAEGVGEKKKDAAGVAPRPSSHPLLKFLRASNKEKAVAQPEFLRYLEYTREAGTWDPSSDRPVLYFKFYAFRFGMGLNKAINLARSAKYMS</sequence>
<dbReference type="PANTHER" id="PTHR35291:SF3">
    <property type="entry name" value="PROTEIN SHROOM-LIKE"/>
    <property type="match status" value="1"/>
</dbReference>
<comment type="caution">
    <text evidence="2">The sequence shown here is derived from an EMBL/GenBank/DDBJ whole genome shotgun (WGS) entry which is preliminary data.</text>
</comment>
<proteinExistence type="predicted"/>
<reference evidence="2 3" key="1">
    <citation type="journal article" date="2020" name="Nat. Food">
        <title>A phased Vanilla planifolia genome enables genetic improvement of flavour and production.</title>
        <authorList>
            <person name="Hasing T."/>
            <person name="Tang H."/>
            <person name="Brym M."/>
            <person name="Khazi F."/>
            <person name="Huang T."/>
            <person name="Chambers A.H."/>
        </authorList>
    </citation>
    <scope>NUCLEOTIDE SEQUENCE [LARGE SCALE GENOMIC DNA]</scope>
    <source>
        <tissue evidence="2">Leaf</tissue>
    </source>
</reference>
<feature type="compositionally biased region" description="Basic residues" evidence="1">
    <location>
        <begin position="8"/>
        <end position="18"/>
    </location>
</feature>
<dbReference type="PANTHER" id="PTHR35291">
    <property type="entry name" value="PROTEIN SHROOM-LIKE"/>
    <property type="match status" value="1"/>
</dbReference>
<name>A0A835PW04_VANPL</name>
<evidence type="ECO:0000313" key="2">
    <source>
        <dbReference type="EMBL" id="KAG0459988.1"/>
    </source>
</evidence>
<feature type="region of interest" description="Disordered" evidence="1">
    <location>
        <begin position="1"/>
        <end position="47"/>
    </location>
</feature>
<evidence type="ECO:0000256" key="1">
    <source>
        <dbReference type="SAM" id="MobiDB-lite"/>
    </source>
</evidence>
<gene>
    <name evidence="2" type="ORF">HPP92_023116</name>
</gene>
<dbReference type="EMBL" id="JADCNM010000012">
    <property type="protein sequence ID" value="KAG0459988.1"/>
    <property type="molecule type" value="Genomic_DNA"/>
</dbReference>
<dbReference type="OrthoDB" id="1097853at2759"/>
<protein>
    <submittedName>
        <fullName evidence="2">Uncharacterized protein</fullName>
    </submittedName>
</protein>
<accession>A0A835PW04</accession>